<proteinExistence type="predicted"/>
<dbReference type="InterPro" id="IPR025722">
    <property type="entry name" value="TetR"/>
</dbReference>
<dbReference type="GO" id="GO:0000976">
    <property type="term" value="F:transcription cis-regulatory region binding"/>
    <property type="evidence" value="ECO:0007669"/>
    <property type="project" value="TreeGrafter"/>
</dbReference>
<feature type="domain" description="HTH tetR-type" evidence="3">
    <location>
        <begin position="1"/>
        <end position="61"/>
    </location>
</feature>
<keyword evidence="5" id="KW-1185">Reference proteome</keyword>
<dbReference type="SUPFAM" id="SSF46689">
    <property type="entry name" value="Homeodomain-like"/>
    <property type="match status" value="1"/>
</dbReference>
<sequence length="212" mass="24245">MKTRERILQASLQLFNEQGERQVSTNHIAAHLGISPGNLYYHFRNKPQIVAELFARYRSQLISLLDLPSGRELGTEDKRRYLEGIFSGLWQYRFLHRDLESLLEADLQLAAEYRRFAHQCIDSGRRIYQALVDAGILRAGEADPQALAVNSWLLLTGWLKFVSSVLVEDSSAPLQPEHMRQGIYQVLVQERGLVSEAARDAYEAMLAEYRPA</sequence>
<dbReference type="AlphaFoldDB" id="A0A1I4U335"/>
<gene>
    <name evidence="4" type="ORF">SAMN05216217_11733</name>
</gene>
<dbReference type="STRING" id="1720063.SAMN05216217_11733"/>
<dbReference type="RefSeq" id="WP_093478365.1">
    <property type="nucleotide sequence ID" value="NZ_FOUI01000017.1"/>
</dbReference>
<dbReference type="PROSITE" id="PS50977">
    <property type="entry name" value="HTH_TETR_2"/>
    <property type="match status" value="1"/>
</dbReference>
<evidence type="ECO:0000256" key="1">
    <source>
        <dbReference type="ARBA" id="ARBA00023125"/>
    </source>
</evidence>
<reference evidence="5" key="1">
    <citation type="submission" date="2016-10" db="EMBL/GenBank/DDBJ databases">
        <authorList>
            <person name="Varghese N."/>
            <person name="Submissions S."/>
        </authorList>
    </citation>
    <scope>NUCLEOTIDE SEQUENCE [LARGE SCALE GENOMIC DNA]</scope>
    <source>
        <strain evidence="5">DSM 24213</strain>
    </source>
</reference>
<dbReference type="OrthoDB" id="8770705at2"/>
<evidence type="ECO:0000256" key="2">
    <source>
        <dbReference type="PROSITE-ProRule" id="PRU00335"/>
    </source>
</evidence>
<dbReference type="InterPro" id="IPR009057">
    <property type="entry name" value="Homeodomain-like_sf"/>
</dbReference>
<dbReference type="PRINTS" id="PR00455">
    <property type="entry name" value="HTHTETR"/>
</dbReference>
<keyword evidence="1 2" id="KW-0238">DNA-binding</keyword>
<protein>
    <submittedName>
        <fullName evidence="4">Transcriptional regulator, TetR family</fullName>
    </submittedName>
</protein>
<dbReference type="PANTHER" id="PTHR30055">
    <property type="entry name" value="HTH-TYPE TRANSCRIPTIONAL REGULATOR RUTR"/>
    <property type="match status" value="1"/>
</dbReference>
<accession>A0A1I4U335</accession>
<dbReference type="Proteomes" id="UP000243629">
    <property type="component" value="Unassembled WGS sequence"/>
</dbReference>
<evidence type="ECO:0000313" key="5">
    <source>
        <dbReference type="Proteomes" id="UP000243629"/>
    </source>
</evidence>
<dbReference type="InterPro" id="IPR001647">
    <property type="entry name" value="HTH_TetR"/>
</dbReference>
<dbReference type="InterPro" id="IPR050109">
    <property type="entry name" value="HTH-type_TetR-like_transc_reg"/>
</dbReference>
<evidence type="ECO:0000313" key="4">
    <source>
        <dbReference type="EMBL" id="SFM83113.1"/>
    </source>
</evidence>
<dbReference type="EMBL" id="FOUI01000017">
    <property type="protein sequence ID" value="SFM83113.1"/>
    <property type="molecule type" value="Genomic_DNA"/>
</dbReference>
<organism evidence="4 5">
    <name type="scientific">Halopseudomonas yangmingensis</name>
    <dbReference type="NCBI Taxonomy" id="1720063"/>
    <lineage>
        <taxon>Bacteria</taxon>
        <taxon>Pseudomonadati</taxon>
        <taxon>Pseudomonadota</taxon>
        <taxon>Gammaproteobacteria</taxon>
        <taxon>Pseudomonadales</taxon>
        <taxon>Pseudomonadaceae</taxon>
        <taxon>Halopseudomonas</taxon>
    </lineage>
</organism>
<dbReference type="PANTHER" id="PTHR30055:SF223">
    <property type="entry name" value="HTH-TYPE TRANSCRIPTIONAL REGULATOR UIDR"/>
    <property type="match status" value="1"/>
</dbReference>
<dbReference type="Gene3D" id="1.10.357.10">
    <property type="entry name" value="Tetracycline Repressor, domain 2"/>
    <property type="match status" value="1"/>
</dbReference>
<feature type="DNA-binding region" description="H-T-H motif" evidence="2">
    <location>
        <begin position="24"/>
        <end position="43"/>
    </location>
</feature>
<name>A0A1I4U335_9GAMM</name>
<dbReference type="GO" id="GO:0003700">
    <property type="term" value="F:DNA-binding transcription factor activity"/>
    <property type="evidence" value="ECO:0007669"/>
    <property type="project" value="TreeGrafter"/>
</dbReference>
<dbReference type="Pfam" id="PF13972">
    <property type="entry name" value="TetR"/>
    <property type="match status" value="1"/>
</dbReference>
<evidence type="ECO:0000259" key="3">
    <source>
        <dbReference type="PROSITE" id="PS50977"/>
    </source>
</evidence>
<dbReference type="Pfam" id="PF00440">
    <property type="entry name" value="TetR_N"/>
    <property type="match status" value="1"/>
</dbReference>